<dbReference type="SMART" id="SM00267">
    <property type="entry name" value="GGDEF"/>
    <property type="match status" value="1"/>
</dbReference>
<accession>A0ABU8EA57</accession>
<evidence type="ECO:0000256" key="2">
    <source>
        <dbReference type="ARBA" id="ARBA00022475"/>
    </source>
</evidence>
<keyword evidence="4 6" id="KW-1133">Transmembrane helix</keyword>
<dbReference type="InterPro" id="IPR003018">
    <property type="entry name" value="GAF"/>
</dbReference>
<dbReference type="InterPro" id="IPR000160">
    <property type="entry name" value="GGDEF_dom"/>
</dbReference>
<feature type="transmembrane region" description="Helical" evidence="6">
    <location>
        <begin position="85"/>
        <end position="105"/>
    </location>
</feature>
<feature type="domain" description="GGDEF" evidence="7">
    <location>
        <begin position="520"/>
        <end position="642"/>
    </location>
</feature>
<organism evidence="8 9">
    <name type="scientific">Klenkia terrae</name>
    <dbReference type="NCBI Taxonomy" id="1052259"/>
    <lineage>
        <taxon>Bacteria</taxon>
        <taxon>Bacillati</taxon>
        <taxon>Actinomycetota</taxon>
        <taxon>Actinomycetes</taxon>
        <taxon>Geodermatophilales</taxon>
        <taxon>Geodermatophilaceae</taxon>
        <taxon>Klenkia</taxon>
    </lineage>
</organism>
<dbReference type="GO" id="GO:0052621">
    <property type="term" value="F:diguanylate cyclase activity"/>
    <property type="evidence" value="ECO:0007669"/>
    <property type="project" value="UniProtKB-EC"/>
</dbReference>
<dbReference type="InterPro" id="IPR029787">
    <property type="entry name" value="Nucleotide_cyclase"/>
</dbReference>
<evidence type="ECO:0000256" key="4">
    <source>
        <dbReference type="ARBA" id="ARBA00022989"/>
    </source>
</evidence>
<reference evidence="8 9" key="1">
    <citation type="submission" date="2024-03" db="EMBL/GenBank/DDBJ databases">
        <title>Draft genome sequence of Klenkia terrae.</title>
        <authorList>
            <person name="Duangmal K."/>
            <person name="Chantavorakit T."/>
        </authorList>
    </citation>
    <scope>NUCLEOTIDE SEQUENCE [LARGE SCALE GENOMIC DNA]</scope>
    <source>
        <strain evidence="8 9">JCM 17786</strain>
    </source>
</reference>
<evidence type="ECO:0000256" key="3">
    <source>
        <dbReference type="ARBA" id="ARBA00022692"/>
    </source>
</evidence>
<dbReference type="Proteomes" id="UP001373496">
    <property type="component" value="Unassembled WGS sequence"/>
</dbReference>
<keyword evidence="3 6" id="KW-0812">Transmembrane</keyword>
<evidence type="ECO:0000313" key="9">
    <source>
        <dbReference type="Proteomes" id="UP001373496"/>
    </source>
</evidence>
<sequence>MTTPSRPDATGLLRTAAFALLFAGAAVVGRLTVVEGTGVNLVWPAAGVGALWLLLQRGRATFVLDCALLVAVVLATDLLTGEDLLVSGGLAAVNLGQAGLVVLLYRRLAGSTGAAGPLLLDMRDLGGLLLATGIATTAGAAVGTVVLAVADGSWSVLGLVVWQARNGAAVLVVVALGLRVRQLLLTRRGPVVDGMLPFRAPGGWRAVELVLAVAASVLGNVAVFHWMPEYPIAFPLFALTAWVALRFDTGLTVLRTAAVSVVAVVYTLQGEGPFAAVDDVLVRAGIVQAYVALGAALGLALALNRDERLVLVVRLRDAVDYSEERHRQVEVMARASRTVLLAEDPRAAICAAVREAVGADGAYLLEPDGEGHLVSTAVDGLDLPPLRFSTDPSASLTARVFEEGTPYFASHVADEEGVSSDLVEHLGVASAAWQPAVLGEDKVVALIGILWRQPVDVFCATTRGVLQVLGNEAARAIERGNHLAELARAADRDQLTGLANRRRWDEMSTIEVARAQRSRLPLTLLLLDLDHFKAYNDTFGHAAGDVLLHDFAAAATECLRDGDLIARWGGEEFVVALPDCTDEEARPVAERIIAAVPFGQSATVGIAQWCRGETAQDTLARADAALYAGKDAGRARAVLAAQPAVVVG</sequence>
<evidence type="ECO:0000313" key="8">
    <source>
        <dbReference type="EMBL" id="MEI4280521.1"/>
    </source>
</evidence>
<name>A0ABU8EA57_9ACTN</name>
<dbReference type="SUPFAM" id="SSF55073">
    <property type="entry name" value="Nucleotide cyclase"/>
    <property type="match status" value="1"/>
</dbReference>
<dbReference type="InterPro" id="IPR050469">
    <property type="entry name" value="Diguanylate_Cyclase"/>
</dbReference>
<feature type="transmembrane region" description="Helical" evidence="6">
    <location>
        <begin position="125"/>
        <end position="150"/>
    </location>
</feature>
<dbReference type="RefSeq" id="WP_225235717.1">
    <property type="nucleotide sequence ID" value="NZ_JBAPLV010000024.1"/>
</dbReference>
<keyword evidence="9" id="KW-1185">Reference proteome</keyword>
<feature type="transmembrane region" description="Helical" evidence="6">
    <location>
        <begin position="280"/>
        <end position="303"/>
    </location>
</feature>
<dbReference type="Gene3D" id="3.30.70.270">
    <property type="match status" value="1"/>
</dbReference>
<keyword evidence="8" id="KW-0808">Transferase</keyword>
<dbReference type="Pfam" id="PF05231">
    <property type="entry name" value="MASE1"/>
    <property type="match status" value="1"/>
</dbReference>
<dbReference type="NCBIfam" id="TIGR00254">
    <property type="entry name" value="GGDEF"/>
    <property type="match status" value="1"/>
</dbReference>
<proteinExistence type="predicted"/>
<evidence type="ECO:0000259" key="7">
    <source>
        <dbReference type="PROSITE" id="PS50887"/>
    </source>
</evidence>
<evidence type="ECO:0000256" key="5">
    <source>
        <dbReference type="ARBA" id="ARBA00023136"/>
    </source>
</evidence>
<feature type="transmembrane region" description="Helical" evidence="6">
    <location>
        <begin position="247"/>
        <end position="268"/>
    </location>
</feature>
<evidence type="ECO:0000256" key="1">
    <source>
        <dbReference type="ARBA" id="ARBA00004651"/>
    </source>
</evidence>
<dbReference type="CDD" id="cd01949">
    <property type="entry name" value="GGDEF"/>
    <property type="match status" value="1"/>
</dbReference>
<feature type="transmembrane region" description="Helical" evidence="6">
    <location>
        <begin position="156"/>
        <end position="178"/>
    </location>
</feature>
<dbReference type="Gene3D" id="3.30.450.40">
    <property type="match status" value="1"/>
</dbReference>
<keyword evidence="8" id="KW-0548">Nucleotidyltransferase</keyword>
<dbReference type="InterPro" id="IPR043128">
    <property type="entry name" value="Rev_trsase/Diguanyl_cyclase"/>
</dbReference>
<gene>
    <name evidence="8" type="ORF">UXQ13_18760</name>
</gene>
<dbReference type="PANTHER" id="PTHR45138:SF9">
    <property type="entry name" value="DIGUANYLATE CYCLASE DGCM-RELATED"/>
    <property type="match status" value="1"/>
</dbReference>
<keyword evidence="2" id="KW-1003">Cell membrane</keyword>
<comment type="caution">
    <text evidence="8">The sequence shown here is derived from an EMBL/GenBank/DDBJ whole genome shotgun (WGS) entry which is preliminary data.</text>
</comment>
<feature type="transmembrane region" description="Helical" evidence="6">
    <location>
        <begin position="206"/>
        <end position="227"/>
    </location>
</feature>
<feature type="transmembrane region" description="Helical" evidence="6">
    <location>
        <begin position="37"/>
        <end position="55"/>
    </location>
</feature>
<dbReference type="PROSITE" id="PS50887">
    <property type="entry name" value="GGDEF"/>
    <property type="match status" value="1"/>
</dbReference>
<dbReference type="SUPFAM" id="SSF55781">
    <property type="entry name" value="GAF domain-like"/>
    <property type="match status" value="1"/>
</dbReference>
<dbReference type="Pfam" id="PF00990">
    <property type="entry name" value="GGDEF"/>
    <property type="match status" value="1"/>
</dbReference>
<dbReference type="PANTHER" id="PTHR45138">
    <property type="entry name" value="REGULATORY COMPONENTS OF SENSORY TRANSDUCTION SYSTEM"/>
    <property type="match status" value="1"/>
</dbReference>
<feature type="transmembrane region" description="Helical" evidence="6">
    <location>
        <begin position="12"/>
        <end position="31"/>
    </location>
</feature>
<evidence type="ECO:0000256" key="6">
    <source>
        <dbReference type="SAM" id="Phobius"/>
    </source>
</evidence>
<dbReference type="Pfam" id="PF13185">
    <property type="entry name" value="GAF_2"/>
    <property type="match status" value="1"/>
</dbReference>
<keyword evidence="5 6" id="KW-0472">Membrane</keyword>
<dbReference type="EMBL" id="JBAPLV010000024">
    <property type="protein sequence ID" value="MEI4280521.1"/>
    <property type="molecule type" value="Genomic_DNA"/>
</dbReference>
<protein>
    <submittedName>
        <fullName evidence="8">Diguanylate cyclase</fullName>
        <ecNumber evidence="8">2.7.7.65</ecNumber>
    </submittedName>
</protein>
<dbReference type="InterPro" id="IPR029016">
    <property type="entry name" value="GAF-like_dom_sf"/>
</dbReference>
<feature type="transmembrane region" description="Helical" evidence="6">
    <location>
        <begin position="62"/>
        <end position="79"/>
    </location>
</feature>
<dbReference type="EC" id="2.7.7.65" evidence="8"/>
<dbReference type="InterPro" id="IPR007895">
    <property type="entry name" value="MASE1"/>
</dbReference>
<comment type="subcellular location">
    <subcellularLocation>
        <location evidence="1">Cell membrane</location>
        <topology evidence="1">Multi-pass membrane protein</topology>
    </subcellularLocation>
</comment>